<dbReference type="InterPro" id="IPR036291">
    <property type="entry name" value="NAD(P)-bd_dom_sf"/>
</dbReference>
<comment type="catalytic activity">
    <reaction evidence="12">
        <text>a (3S)-3-hydroxyacyl-CoA + NAD(+) = a 3-oxoacyl-CoA + NADH + H(+)</text>
        <dbReference type="Rhea" id="RHEA:22432"/>
        <dbReference type="ChEBI" id="CHEBI:15378"/>
        <dbReference type="ChEBI" id="CHEBI:57318"/>
        <dbReference type="ChEBI" id="CHEBI:57540"/>
        <dbReference type="ChEBI" id="CHEBI:57945"/>
        <dbReference type="ChEBI" id="CHEBI:90726"/>
        <dbReference type="EC" id="1.1.1.35"/>
    </reaction>
</comment>
<feature type="domain" description="3-hydroxyacyl-CoA dehydrogenase C-terminal" evidence="13">
    <location>
        <begin position="517"/>
        <end position="597"/>
    </location>
</feature>
<proteinExistence type="inferred from homology"/>
<dbReference type="Pfam" id="PF02737">
    <property type="entry name" value="3HCDH_N"/>
    <property type="match status" value="1"/>
</dbReference>
<dbReference type="GO" id="GO:0070403">
    <property type="term" value="F:NAD+ binding"/>
    <property type="evidence" value="ECO:0007669"/>
    <property type="project" value="InterPro"/>
</dbReference>
<keyword evidence="16" id="KW-1185">Reference proteome</keyword>
<evidence type="ECO:0000256" key="7">
    <source>
        <dbReference type="ARBA" id="ARBA00023002"/>
    </source>
</evidence>
<dbReference type="GO" id="GO:0004300">
    <property type="term" value="F:enoyl-CoA hydratase activity"/>
    <property type="evidence" value="ECO:0007669"/>
    <property type="project" value="TreeGrafter"/>
</dbReference>
<evidence type="ECO:0000256" key="10">
    <source>
        <dbReference type="ARBA" id="ARBA00023239"/>
    </source>
</evidence>
<comment type="caution">
    <text evidence="15">The sequence shown here is derived from an EMBL/GenBank/DDBJ whole genome shotgun (WGS) entry which is preliminary data.</text>
</comment>
<dbReference type="Proteomes" id="UP000602087">
    <property type="component" value="Unassembled WGS sequence"/>
</dbReference>
<evidence type="ECO:0000256" key="4">
    <source>
        <dbReference type="ARBA" id="ARBA00009463"/>
    </source>
</evidence>
<keyword evidence="10" id="KW-0456">Lyase</keyword>
<evidence type="ECO:0000256" key="2">
    <source>
        <dbReference type="ARBA" id="ARBA00005086"/>
    </source>
</evidence>
<dbReference type="Pfam" id="PF00725">
    <property type="entry name" value="3HCDH"/>
    <property type="match status" value="1"/>
</dbReference>
<dbReference type="InterPro" id="IPR050136">
    <property type="entry name" value="FA_oxidation_alpha_subunit"/>
</dbReference>
<evidence type="ECO:0000256" key="1">
    <source>
        <dbReference type="ARBA" id="ARBA00005005"/>
    </source>
</evidence>
<dbReference type="FunFam" id="3.40.50.720:FF:000009">
    <property type="entry name" value="Fatty oxidation complex, alpha subunit"/>
    <property type="match status" value="1"/>
</dbReference>
<reference evidence="15" key="1">
    <citation type="submission" date="2020-12" db="EMBL/GenBank/DDBJ databases">
        <title>Sanguibacter suaedae sp. nov., isolated from Suaeda aralocaspica.</title>
        <authorList>
            <person name="Ma Q."/>
        </authorList>
    </citation>
    <scope>NUCLEOTIDE SEQUENCE</scope>
    <source>
        <strain evidence="15">YZGR15</strain>
    </source>
</reference>
<comment type="pathway">
    <text evidence="1">Lipid metabolism; fatty acid beta-oxidation.</text>
</comment>
<dbReference type="SUPFAM" id="SSF51735">
    <property type="entry name" value="NAD(P)-binding Rossmann-fold domains"/>
    <property type="match status" value="1"/>
</dbReference>
<keyword evidence="9" id="KW-0443">Lipid metabolism</keyword>
<comment type="similarity">
    <text evidence="3">In the central section; belongs to the 3-hydroxyacyl-CoA dehydrogenase family.</text>
</comment>
<dbReference type="Gene3D" id="3.40.50.720">
    <property type="entry name" value="NAD(P)-binding Rossmann-like Domain"/>
    <property type="match status" value="1"/>
</dbReference>
<organism evidence="15 16">
    <name type="scientific">Sanguibacter suaedae</name>
    <dbReference type="NCBI Taxonomy" id="2795737"/>
    <lineage>
        <taxon>Bacteria</taxon>
        <taxon>Bacillati</taxon>
        <taxon>Actinomycetota</taxon>
        <taxon>Actinomycetes</taxon>
        <taxon>Micrococcales</taxon>
        <taxon>Sanguibacteraceae</taxon>
        <taxon>Sanguibacter</taxon>
    </lineage>
</organism>
<comment type="similarity">
    <text evidence="4">Belongs to the 3-hydroxyacyl-CoA dehydrogenase family.</text>
</comment>
<sequence length="709" mass="73496">MADTTTAAGGATTGERVTRSLVRDVELPSGAGTLALITLDNGLDHTKPSTLGPAGLAGLQEAVSRVAERAAAGEIVAAAVTGKPYFFVAGADLTSVGAVADAEGARALAAAGHAAYRGLTEMSVPTFAFVNGLALGGGLELALSCTYRTIAADVPAVGLPETSLGLVPGWGGSTLLPRLVGIDRALEMIISRPAANKPYKAQEAVEIGVADAIFDAADFLEQSIAWAAAVVRGEIVVDRPGPASAEQWQASVDAARQRLDAVVHGARPAPYRALDLLEKARDRDPDEALAAEEDALTDLIMSDEMRASVYAFQTVNKGKRPTGAPDADLARPVTSVGVVGAGLMASQLALLLAQRLGVPVIMRDLDTERVEGGLSAVRSTVERLVRSGRMSEDAGAKVVGAVRGTTAIEDLASCDLVIEAVTEVMAVKKAVFAELEDIVSPETVLATNTSALSVSTMAADLRHPERVVGLHFFNPVAQMPLVEVVQADRTSPEALATAFAVAKRLRKTAVLVADRPGFVVNRLLVLLMGEIVGAVERGTPVEVADRALRPLGLPMGPFALFDLVGPAVGLHVLTSLREDLGERFPRSPGLEKIVADGTPVVLPAPAKGIPADVDPALQDVFDSVAGDRGAPLDEAGVLDQVLTSLTREVGLMLDEGVVAGPQQIDLCMILGAGWPFSSGGITPYLDRTGCSERVLGRRLNARGVADVGS</sequence>
<evidence type="ECO:0000313" key="16">
    <source>
        <dbReference type="Proteomes" id="UP000602087"/>
    </source>
</evidence>
<dbReference type="PANTHER" id="PTHR43612:SF3">
    <property type="entry name" value="TRIFUNCTIONAL ENZYME SUBUNIT ALPHA, MITOCHONDRIAL"/>
    <property type="match status" value="1"/>
</dbReference>
<dbReference type="InterPro" id="IPR006108">
    <property type="entry name" value="3HC_DH_C"/>
</dbReference>
<protein>
    <submittedName>
        <fullName evidence="15">Enoyl-CoA hydratase/isomerase family protein</fullName>
    </submittedName>
</protein>
<feature type="domain" description="3-hydroxyacyl-CoA dehydrogenase NAD binding" evidence="14">
    <location>
        <begin position="336"/>
        <end position="514"/>
    </location>
</feature>
<dbReference type="InterPro" id="IPR008927">
    <property type="entry name" value="6-PGluconate_DH-like_C_sf"/>
</dbReference>
<dbReference type="Gene3D" id="1.10.1040.50">
    <property type="match status" value="1"/>
</dbReference>
<evidence type="ECO:0000256" key="12">
    <source>
        <dbReference type="ARBA" id="ARBA00049556"/>
    </source>
</evidence>
<keyword evidence="8" id="KW-0520">NAD</keyword>
<dbReference type="Gene3D" id="3.90.226.10">
    <property type="entry name" value="2-enoyl-CoA Hydratase, Chain A, domain 1"/>
    <property type="match status" value="1"/>
</dbReference>
<dbReference type="CDD" id="cd06558">
    <property type="entry name" value="crotonase-like"/>
    <property type="match status" value="1"/>
</dbReference>
<keyword evidence="5" id="KW-0276">Fatty acid metabolism</keyword>
<dbReference type="GO" id="GO:0016509">
    <property type="term" value="F:long-chain (3S)-3-hydroxyacyl-CoA dehydrogenase (NAD+) activity"/>
    <property type="evidence" value="ECO:0007669"/>
    <property type="project" value="TreeGrafter"/>
</dbReference>
<evidence type="ECO:0000256" key="11">
    <source>
        <dbReference type="ARBA" id="ARBA00023268"/>
    </source>
</evidence>
<dbReference type="AlphaFoldDB" id="A0A934IB99"/>
<accession>A0A934IB99</accession>
<dbReference type="SUPFAM" id="SSF52096">
    <property type="entry name" value="ClpP/crotonase"/>
    <property type="match status" value="1"/>
</dbReference>
<evidence type="ECO:0000256" key="6">
    <source>
        <dbReference type="ARBA" id="ARBA00022963"/>
    </source>
</evidence>
<dbReference type="GO" id="GO:0006635">
    <property type="term" value="P:fatty acid beta-oxidation"/>
    <property type="evidence" value="ECO:0007669"/>
    <property type="project" value="TreeGrafter"/>
</dbReference>
<comment type="pathway">
    <text evidence="2">Lipid metabolism; butanoate metabolism.</text>
</comment>
<evidence type="ECO:0000256" key="8">
    <source>
        <dbReference type="ARBA" id="ARBA00023027"/>
    </source>
</evidence>
<evidence type="ECO:0000256" key="5">
    <source>
        <dbReference type="ARBA" id="ARBA00022832"/>
    </source>
</evidence>
<evidence type="ECO:0000259" key="13">
    <source>
        <dbReference type="Pfam" id="PF00725"/>
    </source>
</evidence>
<dbReference type="InterPro" id="IPR006176">
    <property type="entry name" value="3-OHacyl-CoA_DH_NAD-bd"/>
</dbReference>
<evidence type="ECO:0000259" key="14">
    <source>
        <dbReference type="Pfam" id="PF02737"/>
    </source>
</evidence>
<dbReference type="InterPro" id="IPR001753">
    <property type="entry name" value="Enoyl-CoA_hydra/iso"/>
</dbReference>
<keyword evidence="7" id="KW-0560">Oxidoreductase</keyword>
<gene>
    <name evidence="15" type="ORF">JAV76_09620</name>
</gene>
<dbReference type="EMBL" id="JAEINH010000007">
    <property type="protein sequence ID" value="MBI9115267.1"/>
    <property type="molecule type" value="Genomic_DNA"/>
</dbReference>
<dbReference type="RefSeq" id="WP_198733838.1">
    <property type="nucleotide sequence ID" value="NZ_JAEINH010000007.1"/>
</dbReference>
<keyword evidence="6" id="KW-0442">Lipid degradation</keyword>
<dbReference type="InterPro" id="IPR029045">
    <property type="entry name" value="ClpP/crotonase-like_dom_sf"/>
</dbReference>
<keyword evidence="11" id="KW-0511">Multifunctional enzyme</keyword>
<dbReference type="SUPFAM" id="SSF48179">
    <property type="entry name" value="6-phosphogluconate dehydrogenase C-terminal domain-like"/>
    <property type="match status" value="2"/>
</dbReference>
<evidence type="ECO:0000256" key="3">
    <source>
        <dbReference type="ARBA" id="ARBA00007005"/>
    </source>
</evidence>
<name>A0A934IB99_9MICO</name>
<evidence type="ECO:0000256" key="9">
    <source>
        <dbReference type="ARBA" id="ARBA00023098"/>
    </source>
</evidence>
<dbReference type="Pfam" id="PF00378">
    <property type="entry name" value="ECH_1"/>
    <property type="match status" value="1"/>
</dbReference>
<dbReference type="PANTHER" id="PTHR43612">
    <property type="entry name" value="TRIFUNCTIONAL ENZYME SUBUNIT ALPHA"/>
    <property type="match status" value="1"/>
</dbReference>
<evidence type="ECO:0000313" key="15">
    <source>
        <dbReference type="EMBL" id="MBI9115267.1"/>
    </source>
</evidence>